<proteinExistence type="inferred from homology"/>
<dbReference type="InterPro" id="IPR029063">
    <property type="entry name" value="SAM-dependent_MTases_sf"/>
</dbReference>
<dbReference type="SUPFAM" id="SSF53335">
    <property type="entry name" value="S-adenosyl-L-methionine-dependent methyltransferases"/>
    <property type="match status" value="1"/>
</dbReference>
<dbReference type="Proteomes" id="UP000298138">
    <property type="component" value="Unassembled WGS sequence"/>
</dbReference>
<dbReference type="PROSITE" id="PS00092">
    <property type="entry name" value="N6_MTASE"/>
    <property type="match status" value="1"/>
</dbReference>
<dbReference type="GO" id="GO:0003676">
    <property type="term" value="F:nucleic acid binding"/>
    <property type="evidence" value="ECO:0007669"/>
    <property type="project" value="InterPro"/>
</dbReference>
<dbReference type="GO" id="GO:0032259">
    <property type="term" value="P:methylation"/>
    <property type="evidence" value="ECO:0007669"/>
    <property type="project" value="UniProtKB-KW"/>
</dbReference>
<dbReference type="InterPro" id="IPR052190">
    <property type="entry name" value="Euk-Arch_PrmC-MTase"/>
</dbReference>
<dbReference type="OrthoDB" id="406152at2759"/>
<dbReference type="STRING" id="341454.A0A4S2N7P8"/>
<keyword evidence="4" id="KW-0949">S-adenosyl-L-methionine</keyword>
<dbReference type="CDD" id="cd02440">
    <property type="entry name" value="AdoMet_MTases"/>
    <property type="match status" value="1"/>
</dbReference>
<dbReference type="FunCoup" id="A0A4S2N7P8">
    <property type="interactions" value="344"/>
</dbReference>
<name>A0A4S2N7P8_9PEZI</name>
<evidence type="ECO:0000313" key="5">
    <source>
        <dbReference type="EMBL" id="TGZ85340.1"/>
    </source>
</evidence>
<evidence type="ECO:0000256" key="4">
    <source>
        <dbReference type="ARBA" id="ARBA00022691"/>
    </source>
</evidence>
<dbReference type="PANTHER" id="PTHR45875">
    <property type="entry name" value="METHYLTRANSFERASE N6AMT1"/>
    <property type="match status" value="1"/>
</dbReference>
<dbReference type="Gene3D" id="3.40.50.150">
    <property type="entry name" value="Vaccinia Virus protein VP39"/>
    <property type="match status" value="1"/>
</dbReference>
<comment type="similarity">
    <text evidence="1">Belongs to the eukaryotic/archaeal PrmC-related family.</text>
</comment>
<dbReference type="EMBL" id="ML220112">
    <property type="protein sequence ID" value="TGZ85340.1"/>
    <property type="molecule type" value="Genomic_DNA"/>
</dbReference>
<dbReference type="AlphaFoldDB" id="A0A4S2N7P8"/>
<organism evidence="5 6">
    <name type="scientific">Ascodesmis nigricans</name>
    <dbReference type="NCBI Taxonomy" id="341454"/>
    <lineage>
        <taxon>Eukaryota</taxon>
        <taxon>Fungi</taxon>
        <taxon>Dikarya</taxon>
        <taxon>Ascomycota</taxon>
        <taxon>Pezizomycotina</taxon>
        <taxon>Pezizomycetes</taxon>
        <taxon>Pezizales</taxon>
        <taxon>Ascodesmidaceae</taxon>
        <taxon>Ascodesmis</taxon>
    </lineage>
</organism>
<reference evidence="5 6" key="1">
    <citation type="submission" date="2019-04" db="EMBL/GenBank/DDBJ databases">
        <title>Comparative genomics and transcriptomics to analyze fruiting body development in filamentous ascomycetes.</title>
        <authorList>
            <consortium name="DOE Joint Genome Institute"/>
            <person name="Lutkenhaus R."/>
            <person name="Traeger S."/>
            <person name="Breuer J."/>
            <person name="Kuo A."/>
            <person name="Lipzen A."/>
            <person name="Pangilinan J."/>
            <person name="Dilworth D."/>
            <person name="Sandor L."/>
            <person name="Poggeler S."/>
            <person name="Barry K."/>
            <person name="Grigoriev I.V."/>
            <person name="Nowrousian M."/>
        </authorList>
    </citation>
    <scope>NUCLEOTIDE SEQUENCE [LARGE SCALE GENOMIC DNA]</scope>
    <source>
        <strain evidence="5 6">CBS 389.68</strain>
    </source>
</reference>
<accession>A0A4S2N7P8</accession>
<evidence type="ECO:0000256" key="2">
    <source>
        <dbReference type="ARBA" id="ARBA00022603"/>
    </source>
</evidence>
<protein>
    <submittedName>
        <fullName evidence="5">Uncharacterized protein</fullName>
    </submittedName>
</protein>
<dbReference type="InParanoid" id="A0A4S2N7P8"/>
<sequence length="266" mass="29291">MSHPTFPTPPTAPISETVYPPSEDSYLLLDLLPLDAPFLIQRFSRPTSDTSPCSSTPLLVELGPGSGIVTSFLLRHGEYLLGRSDFLVTSVDANPDACECTRDTVALISSEESINNNDENATPSSIRKQTQSRFLGAINGDLLTSLRPHSIDILVFNPPYVPSDTIPSVLPSTPGAGEESEYDRTSRLLALTFDGGHNGMEVTWRFLEMLETVMSERGVVYLLLCAQNRPQEVVEWVKERGWGVVKVGGSGKKAGWERLGVWRVWR</sequence>
<dbReference type="GO" id="GO:0008757">
    <property type="term" value="F:S-adenosylmethionine-dependent methyltransferase activity"/>
    <property type="evidence" value="ECO:0007669"/>
    <property type="project" value="TreeGrafter"/>
</dbReference>
<evidence type="ECO:0000313" key="6">
    <source>
        <dbReference type="Proteomes" id="UP000298138"/>
    </source>
</evidence>
<dbReference type="PANTHER" id="PTHR45875:SF1">
    <property type="entry name" value="METHYLTRANSFERASE N6AMT1"/>
    <property type="match status" value="1"/>
</dbReference>
<feature type="non-terminal residue" evidence="5">
    <location>
        <position position="266"/>
    </location>
</feature>
<keyword evidence="3" id="KW-0808">Transferase</keyword>
<gene>
    <name evidence="5" type="ORF">EX30DRAFT_314356</name>
</gene>
<dbReference type="GO" id="GO:0008276">
    <property type="term" value="F:protein methyltransferase activity"/>
    <property type="evidence" value="ECO:0007669"/>
    <property type="project" value="TreeGrafter"/>
</dbReference>
<dbReference type="InterPro" id="IPR002052">
    <property type="entry name" value="DNA_methylase_N6_adenine_CS"/>
</dbReference>
<keyword evidence="2" id="KW-0489">Methyltransferase</keyword>
<evidence type="ECO:0000256" key="1">
    <source>
        <dbReference type="ARBA" id="ARBA00006149"/>
    </source>
</evidence>
<dbReference type="GO" id="GO:0035657">
    <property type="term" value="C:eRF1 methyltransferase complex"/>
    <property type="evidence" value="ECO:0007669"/>
    <property type="project" value="TreeGrafter"/>
</dbReference>
<evidence type="ECO:0000256" key="3">
    <source>
        <dbReference type="ARBA" id="ARBA00022679"/>
    </source>
</evidence>
<keyword evidence="6" id="KW-1185">Reference proteome</keyword>